<name>A0A1J4T677_9BACT</name>
<dbReference type="PANTHER" id="PTHR44858:SF1">
    <property type="entry name" value="UDP-N-ACETYLGLUCOSAMINE--PEPTIDE N-ACETYLGLUCOSAMINYLTRANSFERASE SPINDLY-RELATED"/>
    <property type="match status" value="1"/>
</dbReference>
<feature type="repeat" description="TPR" evidence="3">
    <location>
        <begin position="65"/>
        <end position="98"/>
    </location>
</feature>
<dbReference type="SMART" id="SM00028">
    <property type="entry name" value="TPR"/>
    <property type="match status" value="2"/>
</dbReference>
<proteinExistence type="predicted"/>
<evidence type="ECO:0000256" key="2">
    <source>
        <dbReference type="ARBA" id="ARBA00022803"/>
    </source>
</evidence>
<evidence type="ECO:0000313" key="5">
    <source>
        <dbReference type="EMBL" id="OIO07290.1"/>
    </source>
</evidence>
<dbReference type="Proteomes" id="UP000182860">
    <property type="component" value="Unassembled WGS sequence"/>
</dbReference>
<dbReference type="Gene3D" id="1.25.40.10">
    <property type="entry name" value="Tetratricopeptide repeat domain"/>
    <property type="match status" value="2"/>
</dbReference>
<dbReference type="InterPro" id="IPR019734">
    <property type="entry name" value="TPR_rpt"/>
</dbReference>
<comment type="caution">
    <text evidence="5">The sequence shown here is derived from an EMBL/GenBank/DDBJ whole genome shotgun (WGS) entry which is preliminary data.</text>
</comment>
<sequence length="164" mass="18778">MNKIVVIIVALFFVQASAQNNKKDFEPKTKTDHILFAISAIEHDSDLVAALAYINEAISEDSNNYFSYAVRGNIYLLQKEYYLALEDFFRILSANPDDFSSLLARAKCWYYLKNYEAALKDLDEIIGLEPFDGDVYLWRSKVKKVLGDNIGAEADLKIYQKIND</sequence>
<evidence type="ECO:0000256" key="3">
    <source>
        <dbReference type="PROSITE-ProRule" id="PRU00339"/>
    </source>
</evidence>
<accession>A0A1J4T677</accession>
<dbReference type="PANTHER" id="PTHR44858">
    <property type="entry name" value="TETRATRICOPEPTIDE REPEAT PROTEIN 6"/>
    <property type="match status" value="1"/>
</dbReference>
<protein>
    <submittedName>
        <fullName evidence="5">Uncharacterized protein</fullName>
    </submittedName>
</protein>
<evidence type="ECO:0000256" key="1">
    <source>
        <dbReference type="ARBA" id="ARBA00022737"/>
    </source>
</evidence>
<dbReference type="PROSITE" id="PS50005">
    <property type="entry name" value="TPR"/>
    <property type="match status" value="1"/>
</dbReference>
<evidence type="ECO:0000256" key="4">
    <source>
        <dbReference type="SAM" id="SignalP"/>
    </source>
</evidence>
<feature type="chain" id="PRO_5011955661" evidence="4">
    <location>
        <begin position="19"/>
        <end position="164"/>
    </location>
</feature>
<keyword evidence="4" id="KW-0732">Signal</keyword>
<dbReference type="SUPFAM" id="SSF48452">
    <property type="entry name" value="TPR-like"/>
    <property type="match status" value="1"/>
</dbReference>
<feature type="signal peptide" evidence="4">
    <location>
        <begin position="1"/>
        <end position="18"/>
    </location>
</feature>
<reference evidence="5 6" key="1">
    <citation type="journal article" date="2016" name="Environ. Microbiol.">
        <title>Genomic resolution of a cold subsurface aquifer community provides metabolic insights for novel microbes adapted to high CO concentrations.</title>
        <authorList>
            <person name="Probst A.J."/>
            <person name="Castelle C.J."/>
            <person name="Singh A."/>
            <person name="Brown C.T."/>
            <person name="Anantharaman K."/>
            <person name="Sharon I."/>
            <person name="Hug L.A."/>
            <person name="Burstein D."/>
            <person name="Emerson J.B."/>
            <person name="Thomas B.C."/>
            <person name="Banfield J.F."/>
        </authorList>
    </citation>
    <scope>NUCLEOTIDE SEQUENCE [LARGE SCALE GENOMIC DNA]</scope>
    <source>
        <strain evidence="5">CG1_02_41_21</strain>
    </source>
</reference>
<gene>
    <name evidence="5" type="ORF">AUJ35_02340</name>
</gene>
<keyword evidence="1" id="KW-0677">Repeat</keyword>
<keyword evidence="2 3" id="KW-0802">TPR repeat</keyword>
<dbReference type="InterPro" id="IPR011990">
    <property type="entry name" value="TPR-like_helical_dom_sf"/>
</dbReference>
<organism evidence="5 6">
    <name type="scientific">Candidatus Falkowbacteria bacterium CG1_02_41_21</name>
    <dbReference type="NCBI Taxonomy" id="1805147"/>
    <lineage>
        <taxon>Bacteria</taxon>
        <taxon>Candidatus Falkowiibacteriota</taxon>
    </lineage>
</organism>
<dbReference type="AlphaFoldDB" id="A0A1J4T677"/>
<evidence type="ECO:0000313" key="6">
    <source>
        <dbReference type="Proteomes" id="UP000182860"/>
    </source>
</evidence>
<dbReference type="InterPro" id="IPR050498">
    <property type="entry name" value="Ycf3"/>
</dbReference>
<dbReference type="EMBL" id="MNUV01000044">
    <property type="protein sequence ID" value="OIO07290.1"/>
    <property type="molecule type" value="Genomic_DNA"/>
</dbReference>